<evidence type="ECO:0000313" key="1">
    <source>
        <dbReference type="EMBL" id="BBJ45142.1"/>
    </source>
</evidence>
<evidence type="ECO:0000313" key="2">
    <source>
        <dbReference type="Proteomes" id="UP000463951"/>
    </source>
</evidence>
<accession>A0A499UVF2</accession>
<dbReference type="EMBL" id="AP019620">
    <property type="protein sequence ID" value="BBJ45142.1"/>
    <property type="molecule type" value="Genomic_DNA"/>
</dbReference>
<organism evidence="1 2">
    <name type="scientific">Streptomyces antimycoticus</name>
    <dbReference type="NCBI Taxonomy" id="68175"/>
    <lineage>
        <taxon>Bacteria</taxon>
        <taxon>Bacillati</taxon>
        <taxon>Actinomycetota</taxon>
        <taxon>Actinomycetes</taxon>
        <taxon>Kitasatosporales</taxon>
        <taxon>Streptomycetaceae</taxon>
        <taxon>Streptomyces</taxon>
        <taxon>Streptomyces violaceusniger group</taxon>
    </lineage>
</organism>
<reference evidence="1 2" key="1">
    <citation type="journal article" date="2020" name="Int. J. Syst. Evol. Microbiol.">
        <title>Reclassification of Streptomyces castelarensis and Streptomyces sporoclivatus as later heterotypic synonyms of Streptomyces antimycoticus.</title>
        <authorList>
            <person name="Komaki H."/>
            <person name="Tamura T."/>
        </authorList>
    </citation>
    <scope>NUCLEOTIDE SEQUENCE [LARGE SCALE GENOMIC DNA]</scope>
    <source>
        <strain evidence="1 2">NBRC 100767</strain>
    </source>
</reference>
<gene>
    <name evidence="1" type="ORF">SSPO_078600</name>
</gene>
<protein>
    <submittedName>
        <fullName evidence="1">Uncharacterized protein</fullName>
    </submittedName>
</protein>
<dbReference type="Proteomes" id="UP000463951">
    <property type="component" value="Chromosome"/>
</dbReference>
<sequence length="83" mass="8690">MVEGLAPDAADNPFTVGVHPRRSWRALDHVYAVGLEDGVEGLAVLAIAVTEQEPQGFHTCVQVGGYVPGLLHGPVPGGMCREA</sequence>
<name>A0A499UVF2_9ACTN</name>
<proteinExistence type="predicted"/>
<dbReference type="AlphaFoldDB" id="A0A499UVF2"/>